<feature type="transmembrane region" description="Helical" evidence="5">
    <location>
        <begin position="491"/>
        <end position="515"/>
    </location>
</feature>
<dbReference type="EMBL" id="JAAOAN010000282">
    <property type="protein sequence ID" value="KAF5712271.1"/>
    <property type="molecule type" value="Genomic_DNA"/>
</dbReference>
<feature type="transmembrane region" description="Helical" evidence="5">
    <location>
        <begin position="459"/>
        <end position="479"/>
    </location>
</feature>
<protein>
    <submittedName>
        <fullName evidence="6">Uncharacterized protein</fullName>
    </submittedName>
</protein>
<gene>
    <name evidence="6" type="ORF">FMUND_8545</name>
</gene>
<dbReference type="InterPro" id="IPR045863">
    <property type="entry name" value="CorA_TM1_TM2"/>
</dbReference>
<proteinExistence type="predicted"/>
<evidence type="ECO:0000313" key="6">
    <source>
        <dbReference type="EMBL" id="KAF5712271.1"/>
    </source>
</evidence>
<keyword evidence="3 5" id="KW-1133">Transmembrane helix</keyword>
<evidence type="ECO:0000256" key="3">
    <source>
        <dbReference type="ARBA" id="ARBA00022989"/>
    </source>
</evidence>
<sequence length="533" mass="60285">MARRFVAPEARSHQLTARDDGSWLCADGPYLGCVKALCGLYPALRVPDDRNRAIPFHQRAARVAIVTMKLDRSPPCIDEYNVPGSTAALKDRLLAFPPRIQCHADCEAESVIYLVEGLNPEIVSIFGYKLDMDPMVFANHERTSNHQPLPNDPGLGPRLPSLINRDKTWHMSYYDIRIPPPDDTLTSYSVGCALSGRAAQTQSINGKWEQPFILTRKCSVWRQGGCGDNIPQTLILCDPPFSKAHVWSKSATPGQWEIKVKNISTMPHQGGYADVLPRPISFISWQSPGPERQGLYGDLLYYLTQRTQEVLSEENMSIDVEKTTIRIITSHYLLLLDYFDGIIFGREFPLSRKTNFSTQETLKMEEQWSTIQLIRSSLSRYIQNVSGAMVQLQIPFEDPGSTNSTPNPLSSDFQQDFQYIYMQLRVLKTRADLLNESLTGLTGILGNKRSIREAKTVKTLTLVALIFIPLSFASALFSMYDDFLPGRERFWVFWVVSLPLVIAVLVLATILDFGYDDNGTWRPTIYLSSWKEK</sequence>
<dbReference type="SUPFAM" id="SSF144083">
    <property type="entry name" value="Magnesium transport protein CorA, transmembrane region"/>
    <property type="match status" value="1"/>
</dbReference>
<keyword evidence="4 5" id="KW-0472">Membrane</keyword>
<dbReference type="AlphaFoldDB" id="A0A8H6DCA7"/>
<accession>A0A8H6DCA7</accession>
<dbReference type="OrthoDB" id="5065313at2759"/>
<dbReference type="InterPro" id="IPR002523">
    <property type="entry name" value="MgTranspt_CorA/ZnTranspt_ZntB"/>
</dbReference>
<evidence type="ECO:0000256" key="4">
    <source>
        <dbReference type="ARBA" id="ARBA00023136"/>
    </source>
</evidence>
<comment type="subcellular location">
    <subcellularLocation>
        <location evidence="1">Membrane</location>
        <topology evidence="1">Multi-pass membrane protein</topology>
    </subcellularLocation>
</comment>
<organism evidence="6 7">
    <name type="scientific">Fusarium mundagurra</name>
    <dbReference type="NCBI Taxonomy" id="1567541"/>
    <lineage>
        <taxon>Eukaryota</taxon>
        <taxon>Fungi</taxon>
        <taxon>Dikarya</taxon>
        <taxon>Ascomycota</taxon>
        <taxon>Pezizomycotina</taxon>
        <taxon>Sordariomycetes</taxon>
        <taxon>Hypocreomycetidae</taxon>
        <taxon>Hypocreales</taxon>
        <taxon>Nectriaceae</taxon>
        <taxon>Fusarium</taxon>
        <taxon>Fusarium fujikuroi species complex</taxon>
    </lineage>
</organism>
<dbReference type="Pfam" id="PF01544">
    <property type="entry name" value="CorA"/>
    <property type="match status" value="1"/>
</dbReference>
<reference evidence="6 7" key="1">
    <citation type="submission" date="2020-05" db="EMBL/GenBank/DDBJ databases">
        <title>Identification and distribution of gene clusters putatively required for synthesis of sphingolipid metabolism inhibitors in phylogenetically diverse species of the filamentous fungus Fusarium.</title>
        <authorList>
            <person name="Kim H.-S."/>
            <person name="Busman M."/>
            <person name="Brown D.W."/>
            <person name="Divon H."/>
            <person name="Uhlig S."/>
            <person name="Proctor R.H."/>
        </authorList>
    </citation>
    <scope>NUCLEOTIDE SEQUENCE [LARGE SCALE GENOMIC DNA]</scope>
    <source>
        <strain evidence="6 7">NRRL 66235</strain>
    </source>
</reference>
<evidence type="ECO:0000256" key="5">
    <source>
        <dbReference type="SAM" id="Phobius"/>
    </source>
</evidence>
<evidence type="ECO:0000256" key="1">
    <source>
        <dbReference type="ARBA" id="ARBA00004141"/>
    </source>
</evidence>
<keyword evidence="7" id="KW-1185">Reference proteome</keyword>
<dbReference type="Proteomes" id="UP000544331">
    <property type="component" value="Unassembled WGS sequence"/>
</dbReference>
<name>A0A8H6DCA7_9HYPO</name>
<dbReference type="GO" id="GO:0016020">
    <property type="term" value="C:membrane"/>
    <property type="evidence" value="ECO:0007669"/>
    <property type="project" value="UniProtKB-SubCell"/>
</dbReference>
<keyword evidence="2 5" id="KW-0812">Transmembrane</keyword>
<dbReference type="Gene3D" id="1.20.58.340">
    <property type="entry name" value="Magnesium transport protein CorA, transmembrane region"/>
    <property type="match status" value="1"/>
</dbReference>
<evidence type="ECO:0000256" key="2">
    <source>
        <dbReference type="ARBA" id="ARBA00022692"/>
    </source>
</evidence>
<comment type="caution">
    <text evidence="6">The sequence shown here is derived from an EMBL/GenBank/DDBJ whole genome shotgun (WGS) entry which is preliminary data.</text>
</comment>
<dbReference type="GO" id="GO:0046873">
    <property type="term" value="F:metal ion transmembrane transporter activity"/>
    <property type="evidence" value="ECO:0007669"/>
    <property type="project" value="InterPro"/>
</dbReference>
<evidence type="ECO:0000313" key="7">
    <source>
        <dbReference type="Proteomes" id="UP000544331"/>
    </source>
</evidence>